<keyword evidence="3" id="KW-1185">Reference proteome</keyword>
<sequence length="383" mass="43475">MRLINVKTKQLRELSKEEKGPEKYAILSHTSGRSETEVSVEDLTNFESKSEEAKAKVQGKEGWWKIFKACQKAISDGHEWLWADSCCIDRSIPEEWSNSVKSMFDLYKEAAVCYAFLEDVAKFTDDTKPKSSYRFNEDHFKRSEWFTQLWTLQALIVPREVKFFDKRFSSIGTRRTLRSVISDATGIDEHVLKGTKSLNDVSVATRISWAAIRPTAKEKDMIYCLMGILGVMINVDAGHNADQAFFELQRKVRDTVHDQSLFAWQPPAAQKLTKSNPLKGVKRVKDGLSLFAKSPMYFEGSAGIFTKKHNPSPKKVDVGGVRASIRIEPMPYIEGFYLGILGCAYEKKSGELGPRLAIVLEKVGEDKYIRHPDAPLLVHQQLK</sequence>
<name>A0A9W8X0Z5_9PLEO</name>
<protein>
    <recommendedName>
        <fullName evidence="1">Heterokaryon incompatibility domain-containing protein</fullName>
    </recommendedName>
</protein>
<dbReference type="PANTHER" id="PTHR10622:SF10">
    <property type="entry name" value="HET DOMAIN-CONTAINING PROTEIN"/>
    <property type="match status" value="1"/>
</dbReference>
<evidence type="ECO:0000313" key="3">
    <source>
        <dbReference type="Proteomes" id="UP001140562"/>
    </source>
</evidence>
<organism evidence="2 3">
    <name type="scientific">Didymella glomerata</name>
    <dbReference type="NCBI Taxonomy" id="749621"/>
    <lineage>
        <taxon>Eukaryota</taxon>
        <taxon>Fungi</taxon>
        <taxon>Dikarya</taxon>
        <taxon>Ascomycota</taxon>
        <taxon>Pezizomycotina</taxon>
        <taxon>Dothideomycetes</taxon>
        <taxon>Pleosporomycetidae</taxon>
        <taxon>Pleosporales</taxon>
        <taxon>Pleosporineae</taxon>
        <taxon>Didymellaceae</taxon>
        <taxon>Didymella</taxon>
    </lineage>
</organism>
<dbReference type="OrthoDB" id="674604at2759"/>
<feature type="domain" description="Heterokaryon incompatibility" evidence="1">
    <location>
        <begin position="24"/>
        <end position="121"/>
    </location>
</feature>
<comment type="caution">
    <text evidence="2">The sequence shown here is derived from an EMBL/GenBank/DDBJ whole genome shotgun (WGS) entry which is preliminary data.</text>
</comment>
<evidence type="ECO:0000259" key="1">
    <source>
        <dbReference type="Pfam" id="PF06985"/>
    </source>
</evidence>
<dbReference type="AlphaFoldDB" id="A0A9W8X0Z5"/>
<dbReference type="InterPro" id="IPR010730">
    <property type="entry name" value="HET"/>
</dbReference>
<gene>
    <name evidence="2" type="ORF">N0V87_004216</name>
</gene>
<dbReference type="Pfam" id="PF06985">
    <property type="entry name" value="HET"/>
    <property type="match status" value="1"/>
</dbReference>
<accession>A0A9W8X0Z5</accession>
<reference evidence="2" key="1">
    <citation type="submission" date="2022-10" db="EMBL/GenBank/DDBJ databases">
        <title>Tapping the CABI collections for fungal endophytes: first genome assemblies for Collariella, Neodidymelliopsis, Ascochyta clinopodiicola, Didymella pomorum, Didymosphaeria variabile, Neocosmospora piperis and Neocucurbitaria cava.</title>
        <authorList>
            <person name="Hill R."/>
        </authorList>
    </citation>
    <scope>NUCLEOTIDE SEQUENCE</scope>
    <source>
        <strain evidence="2">IMI 360193</strain>
    </source>
</reference>
<proteinExistence type="predicted"/>
<dbReference type="PANTHER" id="PTHR10622">
    <property type="entry name" value="HET DOMAIN-CONTAINING PROTEIN"/>
    <property type="match status" value="1"/>
</dbReference>
<dbReference type="Proteomes" id="UP001140562">
    <property type="component" value="Unassembled WGS sequence"/>
</dbReference>
<evidence type="ECO:0000313" key="2">
    <source>
        <dbReference type="EMBL" id="KAJ4338068.1"/>
    </source>
</evidence>
<dbReference type="EMBL" id="JAPEUV010000033">
    <property type="protein sequence ID" value="KAJ4338068.1"/>
    <property type="molecule type" value="Genomic_DNA"/>
</dbReference>